<keyword evidence="2" id="KW-1185">Reference proteome</keyword>
<dbReference type="OrthoDB" id="5296404at2"/>
<accession>A0A511UMK1</accession>
<reference evidence="1 2" key="1">
    <citation type="submission" date="2019-07" db="EMBL/GenBank/DDBJ databases">
        <title>Whole genome shotgun sequence of Halomonas variabilis NBRC 102410.</title>
        <authorList>
            <person name="Hosoyama A."/>
            <person name="Uohara A."/>
            <person name="Ohji S."/>
            <person name="Ichikawa N."/>
        </authorList>
    </citation>
    <scope>NUCLEOTIDE SEQUENCE [LARGE SCALE GENOMIC DNA]</scope>
    <source>
        <strain evidence="1 2">NBRC 102410</strain>
    </source>
</reference>
<dbReference type="Pfam" id="PF13565">
    <property type="entry name" value="HTH_32"/>
    <property type="match status" value="1"/>
</dbReference>
<evidence type="ECO:0000313" key="2">
    <source>
        <dbReference type="Proteomes" id="UP000321303"/>
    </source>
</evidence>
<organism evidence="1 2">
    <name type="scientific">Halovibrio variabilis</name>
    <dbReference type="NCBI Taxonomy" id="31910"/>
    <lineage>
        <taxon>Bacteria</taxon>
        <taxon>Pseudomonadati</taxon>
        <taxon>Pseudomonadota</taxon>
        <taxon>Gammaproteobacteria</taxon>
        <taxon>Oceanospirillales</taxon>
        <taxon>Halomonadaceae</taxon>
        <taxon>Halovibrio</taxon>
    </lineage>
</organism>
<dbReference type="EMBL" id="BJXV01000004">
    <property type="protein sequence ID" value="GEN27261.1"/>
    <property type="molecule type" value="Genomic_DNA"/>
</dbReference>
<name>A0A511UMK1_9GAMM</name>
<evidence type="ECO:0000313" key="1">
    <source>
        <dbReference type="EMBL" id="GEN27261.1"/>
    </source>
</evidence>
<evidence type="ECO:0008006" key="3">
    <source>
        <dbReference type="Google" id="ProtNLM"/>
    </source>
</evidence>
<protein>
    <recommendedName>
        <fullName evidence="3">Transposase</fullName>
    </recommendedName>
</protein>
<dbReference type="Proteomes" id="UP000321303">
    <property type="component" value="Unassembled WGS sequence"/>
</dbReference>
<dbReference type="AlphaFoldDB" id="A0A511UMK1"/>
<comment type="caution">
    <text evidence="1">The sequence shown here is derived from an EMBL/GenBank/DDBJ whole genome shotgun (WGS) entry which is preliminary data.</text>
</comment>
<gene>
    <name evidence="1" type="ORF">HVA01_09070</name>
</gene>
<proteinExistence type="predicted"/>
<dbReference type="InterPro" id="IPR009057">
    <property type="entry name" value="Homeodomain-like_sf"/>
</dbReference>
<dbReference type="SUPFAM" id="SSF46689">
    <property type="entry name" value="Homeodomain-like"/>
    <property type="match status" value="1"/>
</dbReference>
<sequence>MARLFISLTLDEQQVLNEAYQHGEKRALRRRAHAILLSHQGYTIDQISSILKVQRNAVADSFKQWKASGLEGLADKPRGGRPSILNDADRASLQQLVEEHPHQLPVLQARLQGKTGKVFSRSTLRRALKKTVIASSESDTP</sequence>